<evidence type="ECO:0000259" key="2">
    <source>
        <dbReference type="Pfam" id="PF13649"/>
    </source>
</evidence>
<gene>
    <name evidence="3" type="primary">tehB</name>
    <name evidence="3" type="ordered locus">TOL2_C38740</name>
</gene>
<dbReference type="InterPro" id="IPR041698">
    <property type="entry name" value="Methyltransf_25"/>
</dbReference>
<dbReference type="Gene3D" id="3.40.50.150">
    <property type="entry name" value="Vaccinia Virus protein VP39"/>
    <property type="match status" value="1"/>
</dbReference>
<organism evidence="3 4">
    <name type="scientific">Desulfobacula toluolica (strain DSM 7467 / Tol2)</name>
    <dbReference type="NCBI Taxonomy" id="651182"/>
    <lineage>
        <taxon>Bacteria</taxon>
        <taxon>Pseudomonadati</taxon>
        <taxon>Thermodesulfobacteriota</taxon>
        <taxon>Desulfobacteria</taxon>
        <taxon>Desulfobacterales</taxon>
        <taxon>Desulfobacteraceae</taxon>
        <taxon>Desulfobacula</taxon>
    </lineage>
</organism>
<dbReference type="KEGG" id="dto:TOL2_C38740"/>
<evidence type="ECO:0000313" key="4">
    <source>
        <dbReference type="Proteomes" id="UP000007347"/>
    </source>
</evidence>
<dbReference type="GO" id="GO:0016740">
    <property type="term" value="F:transferase activity"/>
    <property type="evidence" value="ECO:0007669"/>
    <property type="project" value="UniProtKB-KW"/>
</dbReference>
<feature type="domain" description="Methyltransferase" evidence="2">
    <location>
        <begin position="39"/>
        <end position="121"/>
    </location>
</feature>
<sequence>MTEQDQKKWNERYLNNIGNQEPSDIILKYVSLAPTGNALDIACGNGRNSKFLAQKGFHVDAVDISNIALSQFTGDDTHINVICQDIDTWQIPQNHYQLIINIRFLDRRLFPMIKNGLKPGGVLIFESFIDDKKDYCLKSNELLHAFKSFRIVYYEKKENEPSEKFDQSVYFVGIKK</sequence>
<proteinExistence type="predicted"/>
<dbReference type="CDD" id="cd02440">
    <property type="entry name" value="AdoMet_MTases"/>
    <property type="match status" value="1"/>
</dbReference>
<dbReference type="EMBL" id="FO203503">
    <property type="protein sequence ID" value="CCK82030.1"/>
    <property type="molecule type" value="Genomic_DNA"/>
</dbReference>
<dbReference type="AlphaFoldDB" id="K0NN50"/>
<evidence type="ECO:0000313" key="3">
    <source>
        <dbReference type="EMBL" id="CCK82030.1"/>
    </source>
</evidence>
<name>K0NN50_DESTT</name>
<evidence type="ECO:0000256" key="1">
    <source>
        <dbReference type="ARBA" id="ARBA00022679"/>
    </source>
</evidence>
<keyword evidence="1" id="KW-0808">Transferase</keyword>
<dbReference type="HOGENOM" id="CLU_056435_5_3_7"/>
<dbReference type="InterPro" id="IPR029063">
    <property type="entry name" value="SAM-dependent_MTases_sf"/>
</dbReference>
<dbReference type="Proteomes" id="UP000007347">
    <property type="component" value="Chromosome"/>
</dbReference>
<accession>K0NN50</accession>
<protein>
    <submittedName>
        <fullName evidence="3">TehB: predicted tellurite resistance protein</fullName>
    </submittedName>
</protein>
<dbReference type="STRING" id="651182.TOL2_C38740"/>
<reference evidence="3 4" key="1">
    <citation type="journal article" date="2013" name="Environ. Microbiol.">
        <title>Complete genome, catabolic sub-proteomes and key-metabolites of Desulfobacula toluolica Tol2, a marine, aromatic compound-degrading, sulfate-reducing bacterium.</title>
        <authorList>
            <person name="Wohlbrand L."/>
            <person name="Jacob J.H."/>
            <person name="Kube M."/>
            <person name="Mussmann M."/>
            <person name="Jarling R."/>
            <person name="Beck A."/>
            <person name="Amann R."/>
            <person name="Wilkes H."/>
            <person name="Reinhardt R."/>
            <person name="Rabus R."/>
        </authorList>
    </citation>
    <scope>NUCLEOTIDE SEQUENCE [LARGE SCALE GENOMIC DNA]</scope>
    <source>
        <strain evidence="4">DSM 7467 / Tol2</strain>
    </source>
</reference>
<dbReference type="Pfam" id="PF13649">
    <property type="entry name" value="Methyltransf_25"/>
    <property type="match status" value="1"/>
</dbReference>
<dbReference type="SUPFAM" id="SSF53335">
    <property type="entry name" value="S-adenosyl-L-methionine-dependent methyltransferases"/>
    <property type="match status" value="1"/>
</dbReference>
<dbReference type="OrthoDB" id="5298787at2"/>
<dbReference type="PANTHER" id="PTHR43861">
    <property type="entry name" value="TRANS-ACONITATE 2-METHYLTRANSFERASE-RELATED"/>
    <property type="match status" value="1"/>
</dbReference>
<dbReference type="RefSeq" id="WP_014959212.1">
    <property type="nucleotide sequence ID" value="NC_018645.1"/>
</dbReference>
<keyword evidence="4" id="KW-1185">Reference proteome</keyword>